<evidence type="ECO:0000256" key="1">
    <source>
        <dbReference type="ARBA" id="ARBA00002591"/>
    </source>
</evidence>
<accession>A0A2P7QW69</accession>
<evidence type="ECO:0000256" key="3">
    <source>
        <dbReference type="ARBA" id="ARBA00022729"/>
    </source>
</evidence>
<dbReference type="EMBL" id="PXYI01000002">
    <property type="protein sequence ID" value="PSJ42212.1"/>
    <property type="molecule type" value="Genomic_DNA"/>
</dbReference>
<dbReference type="Proteomes" id="UP000241167">
    <property type="component" value="Unassembled WGS sequence"/>
</dbReference>
<dbReference type="PANTHER" id="PTHR34933:SF1">
    <property type="entry name" value="FLAGELLAR L-RING PROTEIN"/>
    <property type="match status" value="1"/>
</dbReference>
<dbReference type="GO" id="GO:0009427">
    <property type="term" value="C:bacterial-type flagellum basal body, distal rod, L ring"/>
    <property type="evidence" value="ECO:0007669"/>
    <property type="project" value="InterPro"/>
</dbReference>
<keyword evidence="9" id="KW-0966">Cell projection</keyword>
<feature type="chain" id="PRO_5015203900" description="Flagellar L-ring protein" evidence="8">
    <location>
        <begin position="27"/>
        <end position="196"/>
    </location>
</feature>
<comment type="subunit">
    <text evidence="7">The basal body constitutes a major portion of the flagellar organelle and consists of four rings (L,P,S, and M) mounted on a central rod.</text>
</comment>
<protein>
    <recommendedName>
        <fullName evidence="7">Flagellar L-ring protein</fullName>
    </recommendedName>
    <alternativeName>
        <fullName evidence="7">Basal body L-ring protein</fullName>
    </alternativeName>
</protein>
<evidence type="ECO:0000256" key="7">
    <source>
        <dbReference type="HAMAP-Rule" id="MF_00415"/>
    </source>
</evidence>
<keyword evidence="5 7" id="KW-0975">Bacterial flagellum</keyword>
<comment type="subcellular location">
    <subcellularLocation>
        <location evidence="7">Cell outer membrane</location>
    </subcellularLocation>
    <subcellularLocation>
        <location evidence="7">Bacterial flagellum basal body</location>
    </subcellularLocation>
</comment>
<evidence type="ECO:0000256" key="2">
    <source>
        <dbReference type="ARBA" id="ARBA00006929"/>
    </source>
</evidence>
<dbReference type="AlphaFoldDB" id="A0A2P7QW69"/>
<evidence type="ECO:0000256" key="8">
    <source>
        <dbReference type="SAM" id="SignalP"/>
    </source>
</evidence>
<keyword evidence="9" id="KW-0282">Flagellum</keyword>
<dbReference type="GO" id="GO:0009279">
    <property type="term" value="C:cell outer membrane"/>
    <property type="evidence" value="ECO:0007669"/>
    <property type="project" value="UniProtKB-SubCell"/>
</dbReference>
<comment type="similarity">
    <text evidence="2 7">Belongs to the FlgH family.</text>
</comment>
<comment type="caution">
    <text evidence="9">The sequence shown here is derived from an EMBL/GenBank/DDBJ whole genome shotgun (WGS) entry which is preliminary data.</text>
</comment>
<evidence type="ECO:0000313" key="10">
    <source>
        <dbReference type="Proteomes" id="UP000241167"/>
    </source>
</evidence>
<keyword evidence="9" id="KW-0969">Cilium</keyword>
<keyword evidence="3 8" id="KW-0732">Signal</keyword>
<name>A0A2P7QW69_9SPHN</name>
<reference evidence="9 10" key="1">
    <citation type="submission" date="2018-03" db="EMBL/GenBank/DDBJ databases">
        <title>The draft genome of Sphingosinicella sp. GL-C-18.</title>
        <authorList>
            <person name="Liu L."/>
            <person name="Li L."/>
            <person name="Liang L."/>
            <person name="Zhang X."/>
            <person name="Wang T."/>
        </authorList>
    </citation>
    <scope>NUCLEOTIDE SEQUENCE [LARGE SCALE GENOMIC DNA]</scope>
    <source>
        <strain evidence="9 10">GL-C-18</strain>
    </source>
</reference>
<evidence type="ECO:0000256" key="5">
    <source>
        <dbReference type="ARBA" id="ARBA00023143"/>
    </source>
</evidence>
<organism evidence="9 10">
    <name type="scientific">Allosphingosinicella deserti</name>
    <dbReference type="NCBI Taxonomy" id="2116704"/>
    <lineage>
        <taxon>Bacteria</taxon>
        <taxon>Pseudomonadati</taxon>
        <taxon>Pseudomonadota</taxon>
        <taxon>Alphaproteobacteria</taxon>
        <taxon>Sphingomonadales</taxon>
        <taxon>Sphingomonadaceae</taxon>
        <taxon>Allosphingosinicella</taxon>
    </lineage>
</organism>
<dbReference type="InterPro" id="IPR000527">
    <property type="entry name" value="Flag_Lring"/>
</dbReference>
<proteinExistence type="inferred from homology"/>
<dbReference type="PANTHER" id="PTHR34933">
    <property type="entry name" value="FLAGELLAR L-RING PROTEIN"/>
    <property type="match status" value="1"/>
</dbReference>
<keyword evidence="10" id="KW-1185">Reference proteome</keyword>
<evidence type="ECO:0000313" key="9">
    <source>
        <dbReference type="EMBL" id="PSJ42212.1"/>
    </source>
</evidence>
<dbReference type="RefSeq" id="WP_106512381.1">
    <property type="nucleotide sequence ID" value="NZ_PXYI01000002.1"/>
</dbReference>
<dbReference type="GO" id="GO:0003774">
    <property type="term" value="F:cytoskeletal motor activity"/>
    <property type="evidence" value="ECO:0007669"/>
    <property type="project" value="InterPro"/>
</dbReference>
<dbReference type="GO" id="GO:0071973">
    <property type="term" value="P:bacterial-type flagellum-dependent cell motility"/>
    <property type="evidence" value="ECO:0007669"/>
    <property type="project" value="InterPro"/>
</dbReference>
<keyword evidence="4 7" id="KW-0472">Membrane</keyword>
<dbReference type="Pfam" id="PF02107">
    <property type="entry name" value="FlgH"/>
    <property type="match status" value="1"/>
</dbReference>
<gene>
    <name evidence="7" type="primary">flgH</name>
    <name evidence="9" type="ORF">C7I55_08240</name>
</gene>
<keyword evidence="6 7" id="KW-0998">Cell outer membrane</keyword>
<evidence type="ECO:0000256" key="6">
    <source>
        <dbReference type="ARBA" id="ARBA00023237"/>
    </source>
</evidence>
<sequence length="196" mass="20693">MMGKASIIRMLGLATLLGTAAAAVQAEDLYKGTSWSAMSADRKASARGDLLTVVIYQSVEAANSAQNSSSKDTQVGGSIRGGSLSEEGSLEFGGSYRGRGEVRRTEKLVAQITVGVTDILPNGDLVVGGEQSVKINGETTNVALRGRVRPEDVTSDNRVLSSRIADAQIRYDGQGFVSRSARPGIINRLFNFLGLL</sequence>
<dbReference type="PRINTS" id="PR01008">
    <property type="entry name" value="FLGLRINGFLGH"/>
</dbReference>
<feature type="signal peptide" evidence="8">
    <location>
        <begin position="1"/>
        <end position="26"/>
    </location>
</feature>
<dbReference type="HAMAP" id="MF_00415">
    <property type="entry name" value="FlgH"/>
    <property type="match status" value="1"/>
</dbReference>
<comment type="function">
    <text evidence="1 7">Assembles around the rod to form the L-ring and probably protects the motor/basal body from shearing forces during rotation.</text>
</comment>
<dbReference type="OrthoDB" id="9789227at2"/>
<evidence type="ECO:0000256" key="4">
    <source>
        <dbReference type="ARBA" id="ARBA00023136"/>
    </source>
</evidence>